<proteinExistence type="predicted"/>
<dbReference type="EMBL" id="LWGR01000003">
    <property type="protein sequence ID" value="KZM75701.1"/>
    <property type="molecule type" value="Genomic_DNA"/>
</dbReference>
<evidence type="ECO:0000313" key="3">
    <source>
        <dbReference type="Proteomes" id="UP000076512"/>
    </source>
</evidence>
<name>A0A164PKU3_9NOCA</name>
<protein>
    <submittedName>
        <fullName evidence="2">Uncharacterized protein</fullName>
    </submittedName>
</protein>
<reference evidence="2 3" key="1">
    <citation type="submission" date="2016-04" db="EMBL/GenBank/DDBJ databases">
        <authorList>
            <person name="Evans L.H."/>
            <person name="Alamgir A."/>
            <person name="Owens N."/>
            <person name="Weber N.D."/>
            <person name="Virtaneva K."/>
            <person name="Barbian K."/>
            <person name="Babar A."/>
            <person name="Rosenke K."/>
        </authorList>
    </citation>
    <scope>NUCLEOTIDE SEQUENCE [LARGE SCALE GENOMIC DNA]</scope>
    <source>
        <strain evidence="2 3">IFM 0406</strain>
    </source>
</reference>
<dbReference type="Proteomes" id="UP000076512">
    <property type="component" value="Unassembled WGS sequence"/>
</dbReference>
<sequence>MTAGVAGEGDGQDRRRQAMQWMHIVESEPAPSVEIVRDPEGVMGELSTDVTATFDRGRGMTGGDQFGSTDMNVRIRKVSYTASVVQVEVRQHDMPDIVGAVTEFDDLPGGGFGDVESRPQQCPQKRAYCRTSTSRIVGSQTCIDEDEFGPGVDEQTMSHHPYHTESRA</sequence>
<evidence type="ECO:0000313" key="2">
    <source>
        <dbReference type="EMBL" id="KZM75701.1"/>
    </source>
</evidence>
<gene>
    <name evidence="2" type="ORF">AWN90_20360</name>
</gene>
<keyword evidence="3" id="KW-1185">Reference proteome</keyword>
<accession>A0A164PKU3</accession>
<feature type="region of interest" description="Disordered" evidence="1">
    <location>
        <begin position="144"/>
        <end position="168"/>
    </location>
</feature>
<organism evidence="2 3">
    <name type="scientific">Nocardia terpenica</name>
    <dbReference type="NCBI Taxonomy" id="455432"/>
    <lineage>
        <taxon>Bacteria</taxon>
        <taxon>Bacillati</taxon>
        <taxon>Actinomycetota</taxon>
        <taxon>Actinomycetes</taxon>
        <taxon>Mycobacteriales</taxon>
        <taxon>Nocardiaceae</taxon>
        <taxon>Nocardia</taxon>
    </lineage>
</organism>
<evidence type="ECO:0000256" key="1">
    <source>
        <dbReference type="SAM" id="MobiDB-lite"/>
    </source>
</evidence>
<comment type="caution">
    <text evidence="2">The sequence shown here is derived from an EMBL/GenBank/DDBJ whole genome shotgun (WGS) entry which is preliminary data.</text>
</comment>
<dbReference type="AlphaFoldDB" id="A0A164PKU3"/>